<feature type="transmembrane region" description="Helical" evidence="1">
    <location>
        <begin position="147"/>
        <end position="165"/>
    </location>
</feature>
<evidence type="ECO:0000313" key="2">
    <source>
        <dbReference type="EMBL" id="MCH7321503.1"/>
    </source>
</evidence>
<feature type="transmembrane region" description="Helical" evidence="1">
    <location>
        <begin position="57"/>
        <end position="77"/>
    </location>
</feature>
<keyword evidence="1" id="KW-0812">Transmembrane</keyword>
<dbReference type="RefSeq" id="WP_241368528.1">
    <property type="nucleotide sequence ID" value="NZ_JAKZFC010000001.1"/>
</dbReference>
<dbReference type="InterPro" id="IPR025671">
    <property type="entry name" value="HXXEE"/>
</dbReference>
<dbReference type="EMBL" id="JAKZFC010000001">
    <property type="protein sequence ID" value="MCH7321503.1"/>
    <property type="molecule type" value="Genomic_DNA"/>
</dbReference>
<comment type="caution">
    <text evidence="2">The sequence shown here is derived from an EMBL/GenBank/DDBJ whole genome shotgun (WGS) entry which is preliminary data.</text>
</comment>
<evidence type="ECO:0000313" key="3">
    <source>
        <dbReference type="Proteomes" id="UP001316087"/>
    </source>
</evidence>
<dbReference type="Pfam" id="PF13787">
    <property type="entry name" value="HXXEE"/>
    <property type="match status" value="1"/>
</dbReference>
<feature type="transmembrane region" description="Helical" evidence="1">
    <location>
        <begin position="116"/>
        <end position="135"/>
    </location>
</feature>
<dbReference type="Proteomes" id="UP001316087">
    <property type="component" value="Unassembled WGS sequence"/>
</dbReference>
<organism evidence="2 3">
    <name type="scientific">Solibacillus palustris</name>
    <dbReference type="NCBI Taxonomy" id="2908203"/>
    <lineage>
        <taxon>Bacteria</taxon>
        <taxon>Bacillati</taxon>
        <taxon>Bacillota</taxon>
        <taxon>Bacilli</taxon>
        <taxon>Bacillales</taxon>
        <taxon>Caryophanaceae</taxon>
        <taxon>Solibacillus</taxon>
    </lineage>
</organism>
<keyword evidence="3" id="KW-1185">Reference proteome</keyword>
<reference evidence="2 3" key="1">
    <citation type="submission" date="2022-03" db="EMBL/GenBank/DDBJ databases">
        <authorList>
            <person name="Jo J.-H."/>
            <person name="Im W.-T."/>
        </authorList>
    </citation>
    <scope>NUCLEOTIDE SEQUENCE [LARGE SCALE GENOMIC DNA]</scope>
    <source>
        <strain evidence="2 3">MA9</strain>
    </source>
</reference>
<gene>
    <name evidence="2" type="ORF">LZ480_06310</name>
</gene>
<keyword evidence="1" id="KW-0472">Membrane</keyword>
<name>A0ABS9UC12_9BACL</name>
<feature type="transmembrane region" description="Helical" evidence="1">
    <location>
        <begin position="89"/>
        <end position="110"/>
    </location>
</feature>
<evidence type="ECO:0000256" key="1">
    <source>
        <dbReference type="SAM" id="Phobius"/>
    </source>
</evidence>
<keyword evidence="1" id="KW-1133">Transmembrane helix</keyword>
<accession>A0ABS9UC12</accession>
<proteinExistence type="predicted"/>
<sequence length="174" mass="20037">MFNKQYLNENKNNTHLNCFPIFFCLAITLHNIEEAIWLPEWSQIGHSIQHPVTSNEFYFAVITITALAYLITFLFIFSPEINIIKWMFVGFLGAMIFNALFPHLIATIIMNIYSPGLITGLILNVPINMIILYTLHKNRFVSIKEIILSTLIIGVILLMLIPFLFNIGNNLITY</sequence>
<protein>
    <submittedName>
        <fullName evidence="2">HXXEE domain-containing protein</fullName>
    </submittedName>
</protein>